<keyword evidence="3" id="KW-1185">Reference proteome</keyword>
<dbReference type="GO" id="GO:0008168">
    <property type="term" value="F:methyltransferase activity"/>
    <property type="evidence" value="ECO:0007669"/>
    <property type="project" value="UniProtKB-KW"/>
</dbReference>
<dbReference type="EMBL" id="CP030862">
    <property type="protein sequence ID" value="AXE23767.1"/>
    <property type="molecule type" value="Genomic_DNA"/>
</dbReference>
<sequence>MDLSAVTAARWVERWECQQQRYAVDREERFTVIADVVEQATRGSRDPLLLDLGSGPGALAARLAGRLPGAEVVAVDADPLLLELGRAHYGGGARARLRHVRSLIGAPGWLDALGLDRPVDAAVSTTALHYLDRDTLAGVYRDLAERLAPGGVFVNGDHIRPDSPAIRDLAVDLGRRHAERNLAFTHEDWQSWWKGAAADPELAPYLTLHDTACHPPCADADLPVSTHVALLREAGFREAGTVWQYGDSRVLAALR</sequence>
<dbReference type="KEGG" id="sgz:C0216_10105"/>
<accession>A0A344TYP6</accession>
<dbReference type="OrthoDB" id="3286690at2"/>
<proteinExistence type="predicted"/>
<dbReference type="Proteomes" id="UP000252004">
    <property type="component" value="Chromosome"/>
</dbReference>
<dbReference type="AlphaFoldDB" id="A0A344TYP6"/>
<dbReference type="InterPro" id="IPR041698">
    <property type="entry name" value="Methyltransf_25"/>
</dbReference>
<gene>
    <name evidence="2" type="ORF">C0216_10105</name>
</gene>
<name>A0A344TYP6_9ACTN</name>
<reference evidence="2 3" key="1">
    <citation type="submission" date="2018-01" db="EMBL/GenBank/DDBJ databases">
        <title>Draft genome Sequence of streptomyces globosus LZH-48.</title>
        <authorList>
            <person name="Ran K."/>
            <person name="Li Z."/>
            <person name="Wei S."/>
            <person name="Dong R."/>
        </authorList>
    </citation>
    <scope>NUCLEOTIDE SEQUENCE [LARGE SCALE GENOMIC DNA]</scope>
    <source>
        <strain evidence="2 3">LZH-48</strain>
    </source>
</reference>
<evidence type="ECO:0000313" key="2">
    <source>
        <dbReference type="EMBL" id="AXE23767.1"/>
    </source>
</evidence>
<keyword evidence="2" id="KW-0489">Methyltransferase</keyword>
<dbReference type="Gene3D" id="3.40.50.150">
    <property type="entry name" value="Vaccinia Virus protein VP39"/>
    <property type="match status" value="1"/>
</dbReference>
<feature type="domain" description="Methyltransferase" evidence="1">
    <location>
        <begin position="50"/>
        <end position="151"/>
    </location>
</feature>
<dbReference type="SUPFAM" id="SSF53335">
    <property type="entry name" value="S-adenosyl-L-methionine-dependent methyltransferases"/>
    <property type="match status" value="1"/>
</dbReference>
<dbReference type="CDD" id="cd02440">
    <property type="entry name" value="AdoMet_MTases"/>
    <property type="match status" value="1"/>
</dbReference>
<dbReference type="GO" id="GO:0032259">
    <property type="term" value="P:methylation"/>
    <property type="evidence" value="ECO:0007669"/>
    <property type="project" value="UniProtKB-KW"/>
</dbReference>
<keyword evidence="2" id="KW-0808">Transferase</keyword>
<dbReference type="InterPro" id="IPR029063">
    <property type="entry name" value="SAM-dependent_MTases_sf"/>
</dbReference>
<organism evidence="2 3">
    <name type="scientific">Streptomyces globosus</name>
    <dbReference type="NCBI Taxonomy" id="68209"/>
    <lineage>
        <taxon>Bacteria</taxon>
        <taxon>Bacillati</taxon>
        <taxon>Actinomycetota</taxon>
        <taxon>Actinomycetes</taxon>
        <taxon>Kitasatosporales</taxon>
        <taxon>Streptomycetaceae</taxon>
        <taxon>Streptomyces</taxon>
    </lineage>
</organism>
<dbReference type="RefSeq" id="WP_114054946.1">
    <property type="nucleotide sequence ID" value="NZ_CP030862.1"/>
</dbReference>
<evidence type="ECO:0000313" key="3">
    <source>
        <dbReference type="Proteomes" id="UP000252004"/>
    </source>
</evidence>
<evidence type="ECO:0000259" key="1">
    <source>
        <dbReference type="Pfam" id="PF13649"/>
    </source>
</evidence>
<dbReference type="Pfam" id="PF13649">
    <property type="entry name" value="Methyltransf_25"/>
    <property type="match status" value="1"/>
</dbReference>
<protein>
    <submittedName>
        <fullName evidence="2">Methyltransferase</fullName>
    </submittedName>
</protein>